<organism evidence="3 4">
    <name type="scientific">Heligmosomoides polygyrus</name>
    <name type="common">Parasitic roundworm</name>
    <dbReference type="NCBI Taxonomy" id="6339"/>
    <lineage>
        <taxon>Eukaryota</taxon>
        <taxon>Metazoa</taxon>
        <taxon>Ecdysozoa</taxon>
        <taxon>Nematoda</taxon>
        <taxon>Chromadorea</taxon>
        <taxon>Rhabditida</taxon>
        <taxon>Rhabditina</taxon>
        <taxon>Rhabditomorpha</taxon>
        <taxon>Strongyloidea</taxon>
        <taxon>Heligmosomidae</taxon>
        <taxon>Heligmosomoides</taxon>
    </lineage>
</organism>
<evidence type="ECO:0000313" key="4">
    <source>
        <dbReference type="WBParaSite" id="HPBE_0002528101-mRNA-1"/>
    </source>
</evidence>
<feature type="region of interest" description="Disordered" evidence="1">
    <location>
        <begin position="64"/>
        <end position="104"/>
    </location>
</feature>
<reference evidence="4" key="2">
    <citation type="submission" date="2019-09" db="UniProtKB">
        <authorList>
            <consortium name="WormBaseParasite"/>
        </authorList>
    </citation>
    <scope>IDENTIFICATION</scope>
</reference>
<accession>A0A3P8ETJ0</accession>
<dbReference type="EMBL" id="UZAH01037652">
    <property type="protein sequence ID" value="VDP50228.1"/>
    <property type="molecule type" value="Genomic_DNA"/>
</dbReference>
<feature type="region of interest" description="Disordered" evidence="1">
    <location>
        <begin position="1"/>
        <end position="43"/>
    </location>
</feature>
<evidence type="ECO:0000313" key="3">
    <source>
        <dbReference type="Proteomes" id="UP000050761"/>
    </source>
</evidence>
<accession>A0A183GRG1</accession>
<gene>
    <name evidence="2" type="ORF">HPBE_LOCUS25280</name>
</gene>
<dbReference type="Proteomes" id="UP000050761">
    <property type="component" value="Unassembled WGS sequence"/>
</dbReference>
<dbReference type="WBParaSite" id="HPBE_0002528101-mRNA-1">
    <property type="protein sequence ID" value="HPBE_0002528101-mRNA-1"/>
    <property type="gene ID" value="HPBE_0002528101"/>
</dbReference>
<sequence length="104" mass="11259">MRRTRPTEAKSSPSPAPRAARDPNGEATSLVHEAGERTLPRIVRDNREAGYRFGTSSCLLQYSATSHSEISQRPPPPPTVPRPYDKGGSLRSADSKSITAKKAS</sequence>
<proteinExistence type="predicted"/>
<dbReference type="AlphaFoldDB" id="A0A183GRG1"/>
<keyword evidence="3" id="KW-1185">Reference proteome</keyword>
<protein>
    <submittedName>
        <fullName evidence="2 4">Uncharacterized protein</fullName>
    </submittedName>
</protein>
<feature type="compositionally biased region" description="Basic and acidic residues" evidence="1">
    <location>
        <begin position="33"/>
        <end position="43"/>
    </location>
</feature>
<evidence type="ECO:0000256" key="1">
    <source>
        <dbReference type="SAM" id="MobiDB-lite"/>
    </source>
</evidence>
<reference evidence="2 3" key="1">
    <citation type="submission" date="2018-11" db="EMBL/GenBank/DDBJ databases">
        <authorList>
            <consortium name="Pathogen Informatics"/>
        </authorList>
    </citation>
    <scope>NUCLEOTIDE SEQUENCE [LARGE SCALE GENOMIC DNA]</scope>
</reference>
<evidence type="ECO:0000313" key="2">
    <source>
        <dbReference type="EMBL" id="VDP50228.1"/>
    </source>
</evidence>
<name>A0A183GRG1_HELPZ</name>